<proteinExistence type="predicted"/>
<dbReference type="PATRIC" id="fig|545.12.peg.241"/>
<dbReference type="AlphaFoldDB" id="A0A078LA68"/>
<evidence type="ECO:0000313" key="1">
    <source>
        <dbReference type="EMBL" id="CDZ82187.1"/>
    </source>
</evidence>
<gene>
    <name evidence="1" type="ORF">BN1086_00258</name>
</gene>
<dbReference type="Pfam" id="PF07377">
    <property type="entry name" value="DUF1493"/>
    <property type="match status" value="1"/>
</dbReference>
<accession>A0A078LA68</accession>
<name>A0A078LA68_CITKO</name>
<evidence type="ECO:0008006" key="2">
    <source>
        <dbReference type="Google" id="ProtNLM"/>
    </source>
</evidence>
<organism evidence="1">
    <name type="scientific">Citrobacter koseri</name>
    <name type="common">Citrobacter diversus</name>
    <dbReference type="NCBI Taxonomy" id="545"/>
    <lineage>
        <taxon>Bacteria</taxon>
        <taxon>Pseudomonadati</taxon>
        <taxon>Pseudomonadota</taxon>
        <taxon>Gammaproteobacteria</taxon>
        <taxon>Enterobacterales</taxon>
        <taxon>Enterobacteriaceae</taxon>
        <taxon>Citrobacter</taxon>
    </lineage>
</organism>
<reference evidence="1" key="1">
    <citation type="submission" date="2014-06" db="EMBL/GenBank/DDBJ databases">
        <authorList>
            <person name="Urmite Genomes Urmite Genomes"/>
        </authorList>
    </citation>
    <scope>NUCLEOTIDE SEQUENCE</scope>
</reference>
<protein>
    <recommendedName>
        <fullName evidence="2">DUF1493 family protein</fullName>
    </recommendedName>
</protein>
<dbReference type="RefSeq" id="WP_110493955.1">
    <property type="nucleotide sequence ID" value="NZ_CP118927.1"/>
</dbReference>
<dbReference type="InterPro" id="IPR010862">
    <property type="entry name" value="DUF1493"/>
</dbReference>
<sequence length="112" mass="13306">MVIGEDDIEQRVLHMFSVRSGAYMFRKKKYDTYTAESNIHFDVQLDQDDVEELVEDFAKEFGVDMSDFHLETYYPEVKFSWNPFKKPNPIDVPDFTIDMFIKSAKAGKWLYE</sequence>
<dbReference type="EMBL" id="LK931336">
    <property type="protein sequence ID" value="CDZ82187.1"/>
    <property type="molecule type" value="Genomic_DNA"/>
</dbReference>